<sequence>MTLPTGAAPRHASAPSGLPTADEAVAHTLLNCLLREVSGPEHQSAVADGRLLVRLPRCGVLLRVALRRTSLLGAHRFTGPVTELREGAWTEIGWRRLADRAHAELSLRTGAPNEEFLEQVAASHRGVRAALAAGPRPAAAGRHRTYLASE</sequence>
<comment type="caution">
    <text evidence="1">The sequence shown here is derived from an EMBL/GenBank/DDBJ whole genome shotgun (WGS) entry which is preliminary data.</text>
</comment>
<reference evidence="1 2" key="1">
    <citation type="submission" date="2024-09" db="EMBL/GenBank/DDBJ databases">
        <title>The Natural Products Discovery Center: Release of the First 8490 Sequenced Strains for Exploring Actinobacteria Biosynthetic Diversity.</title>
        <authorList>
            <person name="Kalkreuter E."/>
            <person name="Kautsar S.A."/>
            <person name="Yang D."/>
            <person name="Bader C.D."/>
            <person name="Teijaro C.N."/>
            <person name="Fluegel L."/>
            <person name="Davis C.M."/>
            <person name="Simpson J.R."/>
            <person name="Lauterbach L."/>
            <person name="Steele A.D."/>
            <person name="Gui C."/>
            <person name="Meng S."/>
            <person name="Li G."/>
            <person name="Viehrig K."/>
            <person name="Ye F."/>
            <person name="Su P."/>
            <person name="Kiefer A.F."/>
            <person name="Nichols A."/>
            <person name="Cepeda A.J."/>
            <person name="Yan W."/>
            <person name="Fan B."/>
            <person name="Jiang Y."/>
            <person name="Adhikari A."/>
            <person name="Zheng C.-J."/>
            <person name="Schuster L."/>
            <person name="Cowan T.M."/>
            <person name="Smanski M.J."/>
            <person name="Chevrette M.G."/>
            <person name="De Carvalho L.P.S."/>
            <person name="Shen B."/>
        </authorList>
    </citation>
    <scope>NUCLEOTIDE SEQUENCE [LARGE SCALE GENOMIC DNA]</scope>
    <source>
        <strain evidence="1 2">NPDC058348</strain>
    </source>
</reference>
<name>A0ABW6FRF8_9ACTN</name>
<proteinExistence type="predicted"/>
<evidence type="ECO:0000313" key="2">
    <source>
        <dbReference type="Proteomes" id="UP001598448"/>
    </source>
</evidence>
<gene>
    <name evidence="1" type="ORF">ACFWJN_21495</name>
</gene>
<organism evidence="1 2">
    <name type="scientific">Streptomyces albidochromogenes</name>
    <dbReference type="NCBI Taxonomy" id="329524"/>
    <lineage>
        <taxon>Bacteria</taxon>
        <taxon>Bacillati</taxon>
        <taxon>Actinomycetota</taxon>
        <taxon>Actinomycetes</taxon>
        <taxon>Kitasatosporales</taxon>
        <taxon>Streptomycetaceae</taxon>
        <taxon>Streptomyces</taxon>
    </lineage>
</organism>
<keyword evidence="2" id="KW-1185">Reference proteome</keyword>
<dbReference type="Proteomes" id="UP001598448">
    <property type="component" value="Unassembled WGS sequence"/>
</dbReference>
<evidence type="ECO:0000313" key="1">
    <source>
        <dbReference type="EMBL" id="MFD5101514.1"/>
    </source>
</evidence>
<accession>A0ABW6FRF8</accession>
<feature type="non-terminal residue" evidence="1">
    <location>
        <position position="150"/>
    </location>
</feature>
<protein>
    <submittedName>
        <fullName evidence="1">Iron transporter</fullName>
    </submittedName>
</protein>
<dbReference type="EMBL" id="JBHXIJ010000167">
    <property type="protein sequence ID" value="MFD5101514.1"/>
    <property type="molecule type" value="Genomic_DNA"/>
</dbReference>